<evidence type="ECO:0000259" key="5">
    <source>
        <dbReference type="PROSITE" id="PS00715"/>
    </source>
</evidence>
<comment type="caution">
    <text evidence="6">The sequence shown here is derived from an EMBL/GenBank/DDBJ whole genome shotgun (WGS) entry which is preliminary data.</text>
</comment>
<dbReference type="Gene3D" id="1.10.10.10">
    <property type="entry name" value="Winged helix-like DNA-binding domain superfamily/Winged helix DNA-binding domain"/>
    <property type="match status" value="1"/>
</dbReference>
<dbReference type="InterPro" id="IPR050239">
    <property type="entry name" value="Sigma-70_RNA_pol_init_factors"/>
</dbReference>
<dbReference type="SUPFAM" id="SSF88659">
    <property type="entry name" value="Sigma3 and sigma4 domains of RNA polymerase sigma factors"/>
    <property type="match status" value="1"/>
</dbReference>
<dbReference type="PRINTS" id="PR00046">
    <property type="entry name" value="SIGMA70FCT"/>
</dbReference>
<dbReference type="GO" id="GO:0006352">
    <property type="term" value="P:DNA-templated transcription initiation"/>
    <property type="evidence" value="ECO:0007669"/>
    <property type="project" value="InterPro"/>
</dbReference>
<dbReference type="PANTHER" id="PTHR30603:SF47">
    <property type="entry name" value="RNA POLYMERASE SIGMA FACTOR SIGD, CHLOROPLASTIC"/>
    <property type="match status" value="1"/>
</dbReference>
<dbReference type="InterPro" id="IPR000943">
    <property type="entry name" value="RNA_pol_sigma70"/>
</dbReference>
<gene>
    <name evidence="6" type="ORF">A2617_00885</name>
</gene>
<proteinExistence type="predicted"/>
<dbReference type="PROSITE" id="PS00715">
    <property type="entry name" value="SIGMA70_1"/>
    <property type="match status" value="1"/>
</dbReference>
<dbReference type="InterPro" id="IPR014284">
    <property type="entry name" value="RNA_pol_sigma-70_dom"/>
</dbReference>
<dbReference type="EMBL" id="MFEC01000006">
    <property type="protein sequence ID" value="OGE71759.1"/>
    <property type="molecule type" value="Genomic_DNA"/>
</dbReference>
<evidence type="ECO:0000256" key="3">
    <source>
        <dbReference type="ARBA" id="ARBA00023125"/>
    </source>
</evidence>
<evidence type="ECO:0000313" key="6">
    <source>
        <dbReference type="EMBL" id="OGE71759.1"/>
    </source>
</evidence>
<dbReference type="SUPFAM" id="SSF88946">
    <property type="entry name" value="Sigma2 domain of RNA polymerase sigma factors"/>
    <property type="match status" value="1"/>
</dbReference>
<feature type="domain" description="RNA polymerase sigma-70" evidence="5">
    <location>
        <begin position="118"/>
        <end position="131"/>
    </location>
</feature>
<dbReference type="Proteomes" id="UP000177135">
    <property type="component" value="Unassembled WGS sequence"/>
</dbReference>
<dbReference type="InterPro" id="IPR036388">
    <property type="entry name" value="WH-like_DNA-bd_sf"/>
</dbReference>
<dbReference type="GO" id="GO:0016987">
    <property type="term" value="F:sigma factor activity"/>
    <property type="evidence" value="ECO:0007669"/>
    <property type="project" value="UniProtKB-KW"/>
</dbReference>
<dbReference type="Pfam" id="PF04542">
    <property type="entry name" value="Sigma70_r2"/>
    <property type="match status" value="1"/>
</dbReference>
<dbReference type="InterPro" id="IPR013324">
    <property type="entry name" value="RNA_pol_sigma_r3/r4-like"/>
</dbReference>
<dbReference type="AlphaFoldDB" id="A0A1F5N280"/>
<sequence>MSNETDTIPSPEELGLNPGELEKFAAQFNDGHSHPGIKHIAAGKRPQQVRSDDDLMSFFSRDLAGYKVLPHKELFSYLEVFKETRDPKALAQIVYTNVPLVKRIAGKEKRKIALEYTDLVQSGIIGLMRAAEKFDITRGYQFTTYATWWIVHTMRRAGADFSRPIRLPARRYEEISRFQRAWQQLAQDTGTEPTFEEVAKAMELTNVGMHYLDLAFQRNTVSLDAALSIEPDDSEHTLEHYLADPEPGTEEQVVRNDPIALSAYLSVLTEREKRSLTFATVWKAAKE</sequence>
<keyword evidence="3" id="KW-0238">DNA-binding</keyword>
<name>A0A1F5N280_9BACT</name>
<dbReference type="InterPro" id="IPR013325">
    <property type="entry name" value="RNA_pol_sigma_r2"/>
</dbReference>
<dbReference type="NCBIfam" id="TIGR02937">
    <property type="entry name" value="sigma70-ECF"/>
    <property type="match status" value="1"/>
</dbReference>
<evidence type="ECO:0000256" key="4">
    <source>
        <dbReference type="ARBA" id="ARBA00023163"/>
    </source>
</evidence>
<accession>A0A1F5N280</accession>
<evidence type="ECO:0000256" key="2">
    <source>
        <dbReference type="ARBA" id="ARBA00023082"/>
    </source>
</evidence>
<keyword evidence="4" id="KW-0804">Transcription</keyword>
<keyword evidence="1" id="KW-0805">Transcription regulation</keyword>
<keyword evidence="2" id="KW-0731">Sigma factor</keyword>
<protein>
    <recommendedName>
        <fullName evidence="5">RNA polymerase sigma-70 domain-containing protein</fullName>
    </recommendedName>
</protein>
<dbReference type="GO" id="GO:0003677">
    <property type="term" value="F:DNA binding"/>
    <property type="evidence" value="ECO:0007669"/>
    <property type="project" value="UniProtKB-KW"/>
</dbReference>
<evidence type="ECO:0000256" key="1">
    <source>
        <dbReference type="ARBA" id="ARBA00023015"/>
    </source>
</evidence>
<dbReference type="InterPro" id="IPR007627">
    <property type="entry name" value="RNA_pol_sigma70_r2"/>
</dbReference>
<organism evidence="6 7">
    <name type="scientific">Candidatus Daviesbacteria bacterium RIFOXYD1_FULL_41_10</name>
    <dbReference type="NCBI Taxonomy" id="1797801"/>
    <lineage>
        <taxon>Bacteria</taxon>
        <taxon>Candidatus Daviesiibacteriota</taxon>
    </lineage>
</organism>
<evidence type="ECO:0000313" key="7">
    <source>
        <dbReference type="Proteomes" id="UP000177135"/>
    </source>
</evidence>
<dbReference type="Gene3D" id="1.10.601.10">
    <property type="entry name" value="RNA Polymerase Primary Sigma Factor"/>
    <property type="match status" value="1"/>
</dbReference>
<reference evidence="6 7" key="1">
    <citation type="journal article" date="2016" name="Nat. Commun.">
        <title>Thousands of microbial genomes shed light on interconnected biogeochemical processes in an aquifer system.</title>
        <authorList>
            <person name="Anantharaman K."/>
            <person name="Brown C.T."/>
            <person name="Hug L.A."/>
            <person name="Sharon I."/>
            <person name="Castelle C.J."/>
            <person name="Probst A.J."/>
            <person name="Thomas B.C."/>
            <person name="Singh A."/>
            <person name="Wilkins M.J."/>
            <person name="Karaoz U."/>
            <person name="Brodie E.L."/>
            <person name="Williams K.H."/>
            <person name="Hubbard S.S."/>
            <person name="Banfield J.F."/>
        </authorList>
    </citation>
    <scope>NUCLEOTIDE SEQUENCE [LARGE SCALE GENOMIC DNA]</scope>
</reference>
<dbReference type="PANTHER" id="PTHR30603">
    <property type="entry name" value="RNA POLYMERASE SIGMA FACTOR RPO"/>
    <property type="match status" value="1"/>
</dbReference>